<accession>A0ABP1G076</accession>
<keyword evidence="3" id="KW-1185">Reference proteome</keyword>
<dbReference type="Proteomes" id="UP001497392">
    <property type="component" value="Unassembled WGS sequence"/>
</dbReference>
<dbReference type="Gene3D" id="3.40.50.1110">
    <property type="entry name" value="SGNH hydrolase"/>
    <property type="match status" value="1"/>
</dbReference>
<dbReference type="InterPro" id="IPR036514">
    <property type="entry name" value="SGNH_hydro_sf"/>
</dbReference>
<evidence type="ECO:0000313" key="3">
    <source>
        <dbReference type="Proteomes" id="UP001497392"/>
    </source>
</evidence>
<reference evidence="2 3" key="1">
    <citation type="submission" date="2024-06" db="EMBL/GenBank/DDBJ databases">
        <authorList>
            <person name="Kraege A."/>
            <person name="Thomma B."/>
        </authorList>
    </citation>
    <scope>NUCLEOTIDE SEQUENCE [LARGE SCALE GENOMIC DNA]</scope>
</reference>
<dbReference type="Pfam" id="PF13472">
    <property type="entry name" value="Lipase_GDSL_2"/>
    <property type="match status" value="1"/>
</dbReference>
<evidence type="ECO:0000313" key="2">
    <source>
        <dbReference type="EMBL" id="CAL5224691.1"/>
    </source>
</evidence>
<dbReference type="InterPro" id="IPR013830">
    <property type="entry name" value="SGNH_hydro"/>
</dbReference>
<proteinExistence type="predicted"/>
<gene>
    <name evidence="2" type="primary">g7416</name>
    <name evidence="2" type="ORF">VP750_LOCUS6350</name>
</gene>
<name>A0ABP1G076_9CHLO</name>
<dbReference type="SUPFAM" id="SSF52266">
    <property type="entry name" value="SGNH hydrolase"/>
    <property type="match status" value="1"/>
</dbReference>
<feature type="domain" description="SGNH hydrolase-type esterase" evidence="1">
    <location>
        <begin position="148"/>
        <end position="319"/>
    </location>
</feature>
<evidence type="ECO:0000259" key="1">
    <source>
        <dbReference type="Pfam" id="PF13472"/>
    </source>
</evidence>
<organism evidence="2 3">
    <name type="scientific">Coccomyxa viridis</name>
    <dbReference type="NCBI Taxonomy" id="1274662"/>
    <lineage>
        <taxon>Eukaryota</taxon>
        <taxon>Viridiplantae</taxon>
        <taxon>Chlorophyta</taxon>
        <taxon>core chlorophytes</taxon>
        <taxon>Trebouxiophyceae</taxon>
        <taxon>Trebouxiophyceae incertae sedis</taxon>
        <taxon>Coccomyxaceae</taxon>
        <taxon>Coccomyxa</taxon>
    </lineage>
</organism>
<comment type="caution">
    <text evidence="2">The sequence shown here is derived from an EMBL/GenBank/DDBJ whole genome shotgun (WGS) entry which is preliminary data.</text>
</comment>
<protein>
    <submittedName>
        <fullName evidence="2">G7416 protein</fullName>
    </submittedName>
</protein>
<sequence>MLAPLLTPKASLGKDVSRLWDMASGKGHSVDKMSKPATDELESPSWKRAGEYGLMGLLALGMCYVLLLANGNADFGVPAPKPAQAPWPQPRQSVPGWLSLHMSYVDRLADSSASQHYDVMMYGDTLVEAWRGTILGEPSLRVQGCSEIFHSHFGHKYSTAVYGIAGDATANLMWRLQNGELRKGLKAGVVVLHIGSSDLTYASFQGDAHIDAAWNSTAIRTARIAEYVAGMIPSATVLVVGLLPRGDVTLHPTPDAFKLPSKFTGAINRINSHVQGYVEAHSKGRIKFVDCRSFFLSESEDIDEELMPDSAYPNASGMEQLAQCMQPAIQDILGHRR</sequence>
<dbReference type="EMBL" id="CAXHTA020000011">
    <property type="protein sequence ID" value="CAL5224691.1"/>
    <property type="molecule type" value="Genomic_DNA"/>
</dbReference>